<evidence type="ECO:0000313" key="7">
    <source>
        <dbReference type="Proteomes" id="UP000312512"/>
    </source>
</evidence>
<dbReference type="InterPro" id="IPR004111">
    <property type="entry name" value="Repressor_TetR_C"/>
</dbReference>
<evidence type="ECO:0000256" key="3">
    <source>
        <dbReference type="ARBA" id="ARBA00023163"/>
    </source>
</evidence>
<evidence type="ECO:0000259" key="5">
    <source>
        <dbReference type="Pfam" id="PF02909"/>
    </source>
</evidence>
<feature type="compositionally biased region" description="Pro residues" evidence="4">
    <location>
        <begin position="1"/>
        <end position="11"/>
    </location>
</feature>
<dbReference type="InterPro" id="IPR009057">
    <property type="entry name" value="Homeodomain-like_sf"/>
</dbReference>
<keyword evidence="1" id="KW-0805">Transcription regulation</keyword>
<evidence type="ECO:0000256" key="1">
    <source>
        <dbReference type="ARBA" id="ARBA00023015"/>
    </source>
</evidence>
<dbReference type="GO" id="GO:0000976">
    <property type="term" value="F:transcription cis-regulatory region binding"/>
    <property type="evidence" value="ECO:0007669"/>
    <property type="project" value="TreeGrafter"/>
</dbReference>
<gene>
    <name evidence="6" type="ORF">FH608_011755</name>
</gene>
<keyword evidence="2" id="KW-0238">DNA-binding</keyword>
<organism evidence="6 7">
    <name type="scientific">Nonomuraea phyllanthi</name>
    <dbReference type="NCBI Taxonomy" id="2219224"/>
    <lineage>
        <taxon>Bacteria</taxon>
        <taxon>Bacillati</taxon>
        <taxon>Actinomycetota</taxon>
        <taxon>Actinomycetes</taxon>
        <taxon>Streptosporangiales</taxon>
        <taxon>Streptosporangiaceae</taxon>
        <taxon>Nonomuraea</taxon>
    </lineage>
</organism>
<proteinExistence type="predicted"/>
<dbReference type="InterPro" id="IPR050109">
    <property type="entry name" value="HTH-type_TetR-like_transc_reg"/>
</dbReference>
<name>A0A5C4WPW1_9ACTN</name>
<dbReference type="PANTHER" id="PTHR30055">
    <property type="entry name" value="HTH-TYPE TRANSCRIPTIONAL REGULATOR RUTR"/>
    <property type="match status" value="1"/>
</dbReference>
<protein>
    <submittedName>
        <fullName evidence="6">TetR/AcrR family transcriptional regulator</fullName>
    </submittedName>
</protein>
<dbReference type="Gene3D" id="1.10.357.10">
    <property type="entry name" value="Tetracycline Repressor, domain 2"/>
    <property type="match status" value="1"/>
</dbReference>
<dbReference type="PANTHER" id="PTHR30055:SF151">
    <property type="entry name" value="TRANSCRIPTIONAL REGULATORY PROTEIN"/>
    <property type="match status" value="1"/>
</dbReference>
<dbReference type="Gene3D" id="1.10.10.60">
    <property type="entry name" value="Homeodomain-like"/>
    <property type="match status" value="1"/>
</dbReference>
<feature type="domain" description="Tetracycline repressor TetR C-terminal" evidence="5">
    <location>
        <begin position="104"/>
        <end position="247"/>
    </location>
</feature>
<dbReference type="Proteomes" id="UP000312512">
    <property type="component" value="Unassembled WGS sequence"/>
</dbReference>
<evidence type="ECO:0000256" key="4">
    <source>
        <dbReference type="SAM" id="MobiDB-lite"/>
    </source>
</evidence>
<dbReference type="RefSeq" id="WP_139630500.1">
    <property type="nucleotide sequence ID" value="NZ_VDLX02000004.1"/>
</dbReference>
<dbReference type="GO" id="GO:0003700">
    <property type="term" value="F:DNA-binding transcription factor activity"/>
    <property type="evidence" value="ECO:0007669"/>
    <property type="project" value="TreeGrafter"/>
</dbReference>
<dbReference type="GO" id="GO:0045892">
    <property type="term" value="P:negative regulation of DNA-templated transcription"/>
    <property type="evidence" value="ECO:0007669"/>
    <property type="project" value="InterPro"/>
</dbReference>
<dbReference type="InterPro" id="IPR036271">
    <property type="entry name" value="Tet_transcr_reg_TetR-rel_C_sf"/>
</dbReference>
<evidence type="ECO:0000313" key="6">
    <source>
        <dbReference type="EMBL" id="KAB8195069.1"/>
    </source>
</evidence>
<comment type="caution">
    <text evidence="6">The sequence shown here is derived from an EMBL/GenBank/DDBJ whole genome shotgun (WGS) entry which is preliminary data.</text>
</comment>
<dbReference type="Pfam" id="PF02909">
    <property type="entry name" value="TetR_C_1"/>
    <property type="match status" value="1"/>
</dbReference>
<dbReference type="EMBL" id="VDLX02000004">
    <property type="protein sequence ID" value="KAB8195069.1"/>
    <property type="molecule type" value="Genomic_DNA"/>
</dbReference>
<accession>A0A5C4WPW1</accession>
<dbReference type="SUPFAM" id="SSF46689">
    <property type="entry name" value="Homeodomain-like"/>
    <property type="match status" value="1"/>
</dbReference>
<dbReference type="AlphaFoldDB" id="A0A5C4WPW1"/>
<keyword evidence="3" id="KW-0804">Transcription</keyword>
<dbReference type="OrthoDB" id="2570341at2"/>
<feature type="region of interest" description="Disordered" evidence="4">
    <location>
        <begin position="1"/>
        <end position="29"/>
    </location>
</feature>
<sequence length="258" mass="28241">MNPSRPDPAAPRPDTEEPPSPLVWDRPPPDRRRAPLTREIIVSAAIPIADSEGLAALTVRRLAAELDARPMSVYSYARITSKEELFDLMTDQVCAEMIVDDLPGDWREALRAIAGRVREVLLRHPWWVELIGHNVLIGPNGTRHREQTLAALSGLRLDPSTKLAVIVAVETYVVGQATFVMDEEGSPRVPGRTAEQEALAQYQASLIATGAFPHLAGIGPVQPIPVRDRERYFLLGLDWLLSGIAVTVESPPDDAASS</sequence>
<evidence type="ECO:0000256" key="2">
    <source>
        <dbReference type="ARBA" id="ARBA00023125"/>
    </source>
</evidence>
<reference evidence="6 7" key="1">
    <citation type="submission" date="2019-10" db="EMBL/GenBank/DDBJ databases">
        <title>Nonomuraea sp. nov., isolated from Phyllanthus amarus.</title>
        <authorList>
            <person name="Klykleung N."/>
            <person name="Tanasupawat S."/>
        </authorList>
    </citation>
    <scope>NUCLEOTIDE SEQUENCE [LARGE SCALE GENOMIC DNA]</scope>
    <source>
        <strain evidence="6 7">PA1-10</strain>
    </source>
</reference>
<keyword evidence="7" id="KW-1185">Reference proteome</keyword>
<dbReference type="SUPFAM" id="SSF48498">
    <property type="entry name" value="Tetracyclin repressor-like, C-terminal domain"/>
    <property type="match status" value="1"/>
</dbReference>